<keyword evidence="2 4" id="KW-0378">Hydrolase</keyword>
<dbReference type="InterPro" id="IPR029058">
    <property type="entry name" value="AB_hydrolase_fold"/>
</dbReference>
<keyword evidence="5" id="KW-1185">Reference proteome</keyword>
<dbReference type="InterPro" id="IPR050266">
    <property type="entry name" value="AB_hydrolase_sf"/>
</dbReference>
<dbReference type="PANTHER" id="PTHR43798:SF33">
    <property type="entry name" value="HYDROLASE, PUTATIVE (AFU_ORTHOLOGUE AFUA_2G14860)-RELATED"/>
    <property type="match status" value="1"/>
</dbReference>
<evidence type="ECO:0000313" key="4">
    <source>
        <dbReference type="EMBL" id="MBA4543389.1"/>
    </source>
</evidence>
<dbReference type="EMBL" id="JACEIP010000015">
    <property type="protein sequence ID" value="MBA4543389.1"/>
    <property type="molecule type" value="Genomic_DNA"/>
</dbReference>
<evidence type="ECO:0000313" key="5">
    <source>
        <dbReference type="Proteomes" id="UP000530514"/>
    </source>
</evidence>
<reference evidence="4 5" key="1">
    <citation type="submission" date="2020-07" db="EMBL/GenBank/DDBJ databases">
        <authorList>
            <person name="Feng H."/>
        </authorList>
    </citation>
    <scope>NUCLEOTIDE SEQUENCE [LARGE SCALE GENOMIC DNA]</scope>
    <source>
        <strain evidence="5">s-11</strain>
    </source>
</reference>
<protein>
    <submittedName>
        <fullName evidence="4">Alpha/beta hydrolase</fullName>
    </submittedName>
</protein>
<dbReference type="GO" id="GO:0004177">
    <property type="term" value="F:aminopeptidase activity"/>
    <property type="evidence" value="ECO:0007669"/>
    <property type="project" value="UniProtKB-EC"/>
</dbReference>
<proteinExistence type="inferred from homology"/>
<dbReference type="OrthoDB" id="53505at2"/>
<organism evidence="4 5">
    <name type="scientific">Thermoactinomyces daqus</name>
    <dbReference type="NCBI Taxonomy" id="1329516"/>
    <lineage>
        <taxon>Bacteria</taxon>
        <taxon>Bacillati</taxon>
        <taxon>Bacillota</taxon>
        <taxon>Bacilli</taxon>
        <taxon>Bacillales</taxon>
        <taxon>Thermoactinomycetaceae</taxon>
        <taxon>Thermoactinomyces</taxon>
    </lineage>
</organism>
<dbReference type="PANTHER" id="PTHR43798">
    <property type="entry name" value="MONOACYLGLYCEROL LIPASE"/>
    <property type="match status" value="1"/>
</dbReference>
<evidence type="ECO:0000259" key="3">
    <source>
        <dbReference type="Pfam" id="PF00561"/>
    </source>
</evidence>
<sequence>MMFKSFTPPYRDQKRKKITSSIAVLEKIPLGGISQSVLIRSRDTKHPLLLFIHGGPGHAQIGFARHYQEELEKHFIVVNWDQRGSGKSYSKRLDPASLTIEQLVADAHELIIYLLKRFGQKKLFLAGHSWGSIVAALVAKQYPELIHAYIGIGQMTDVEHGEMISYQMVLIYARQNEKFFAVRALNRIGYPPYRRIRDLLVQRKWLSKFGGDVRKGSLFSFLRRGLFSREYTLADWWRFFQGTRFTMKHLGPKIMQMNLFNEISELKVPAYFCVGRYDYLSPFELQEKFCEQLKAPKKDLIWFENSAHCPHFEEPSSFLVVLLRIKEETAILKRQTLSHTLNLKGALLQ</sequence>
<dbReference type="PRINTS" id="PR00793">
    <property type="entry name" value="PROAMNOPTASE"/>
</dbReference>
<dbReference type="GO" id="GO:0016020">
    <property type="term" value="C:membrane"/>
    <property type="evidence" value="ECO:0007669"/>
    <property type="project" value="TreeGrafter"/>
</dbReference>
<dbReference type="AlphaFoldDB" id="A0A7W2AJ42"/>
<dbReference type="InterPro" id="IPR002410">
    <property type="entry name" value="Peptidase_S33"/>
</dbReference>
<accession>A0A7W2AJ42</accession>
<dbReference type="GO" id="GO:0006508">
    <property type="term" value="P:proteolysis"/>
    <property type="evidence" value="ECO:0007669"/>
    <property type="project" value="InterPro"/>
</dbReference>
<dbReference type="Pfam" id="PF00561">
    <property type="entry name" value="Abhydrolase_1"/>
    <property type="match status" value="1"/>
</dbReference>
<dbReference type="Proteomes" id="UP000530514">
    <property type="component" value="Unassembled WGS sequence"/>
</dbReference>
<feature type="domain" description="AB hydrolase-1" evidence="3">
    <location>
        <begin position="47"/>
        <end position="202"/>
    </location>
</feature>
<name>A0A7W2AJ42_9BACL</name>
<dbReference type="InterPro" id="IPR000073">
    <property type="entry name" value="AB_hydrolase_1"/>
</dbReference>
<dbReference type="Gene3D" id="3.40.50.1820">
    <property type="entry name" value="alpha/beta hydrolase"/>
    <property type="match status" value="1"/>
</dbReference>
<dbReference type="SUPFAM" id="SSF53474">
    <property type="entry name" value="alpha/beta-Hydrolases"/>
    <property type="match status" value="1"/>
</dbReference>
<evidence type="ECO:0000256" key="2">
    <source>
        <dbReference type="ARBA" id="ARBA00022801"/>
    </source>
</evidence>
<comment type="caution">
    <text evidence="4">The sequence shown here is derived from an EMBL/GenBank/DDBJ whole genome shotgun (WGS) entry which is preliminary data.</text>
</comment>
<comment type="similarity">
    <text evidence="1">Belongs to the peptidase S33 family.</text>
</comment>
<evidence type="ECO:0000256" key="1">
    <source>
        <dbReference type="ARBA" id="ARBA00010088"/>
    </source>
</evidence>
<gene>
    <name evidence="4" type="ORF">H1164_10825</name>
</gene>